<dbReference type="AlphaFoldDB" id="A0AAU4K7A4"/>
<sequence>MSYIDTACDVDVAAHVREVTSAAAIEAGRCADEVIGTGPLPGTPEWDAEQSTATPAERSIAWHLLSLRIQVAAGLDGIETVVVLRVQGAPWAVIGRATGMSRQSAHERWGTRARAVLDPVGSGLPSIVADDDPR</sequence>
<keyword evidence="2" id="KW-1185">Reference proteome</keyword>
<dbReference type="EMBL" id="CP108021">
    <property type="protein sequence ID" value="WUM21936.1"/>
    <property type="molecule type" value="Genomic_DNA"/>
</dbReference>
<gene>
    <name evidence="1" type="ORF">OG579_09285</name>
</gene>
<protein>
    <submittedName>
        <fullName evidence="1">Uncharacterized protein</fullName>
    </submittedName>
</protein>
<reference evidence="1 2" key="1">
    <citation type="submission" date="2022-10" db="EMBL/GenBank/DDBJ databases">
        <title>The complete genomes of actinobacterial strains from the NBC collection.</title>
        <authorList>
            <person name="Joergensen T.S."/>
            <person name="Alvarez Arevalo M."/>
            <person name="Sterndorff E.B."/>
            <person name="Faurdal D."/>
            <person name="Vuksanovic O."/>
            <person name="Mourched A.-S."/>
            <person name="Charusanti P."/>
            <person name="Shaw S."/>
            <person name="Blin K."/>
            <person name="Weber T."/>
        </authorList>
    </citation>
    <scope>NUCLEOTIDE SEQUENCE [LARGE SCALE GENOMIC DNA]</scope>
    <source>
        <strain evidence="1 2">NBC_00319</strain>
    </source>
</reference>
<name>A0AAU4K7A4_9NOCA</name>
<evidence type="ECO:0000313" key="2">
    <source>
        <dbReference type="Proteomes" id="UP001432128"/>
    </source>
</evidence>
<proteinExistence type="predicted"/>
<dbReference type="Proteomes" id="UP001432128">
    <property type="component" value="Chromosome"/>
</dbReference>
<accession>A0AAU4K7A4</accession>
<dbReference type="RefSeq" id="WP_328858893.1">
    <property type="nucleotide sequence ID" value="NZ_CP108021.1"/>
</dbReference>
<organism evidence="1 2">
    <name type="scientific">Williamsia herbipolensis</name>
    <dbReference type="NCBI Taxonomy" id="1603258"/>
    <lineage>
        <taxon>Bacteria</taxon>
        <taxon>Bacillati</taxon>
        <taxon>Actinomycetota</taxon>
        <taxon>Actinomycetes</taxon>
        <taxon>Mycobacteriales</taxon>
        <taxon>Nocardiaceae</taxon>
        <taxon>Williamsia</taxon>
    </lineage>
</organism>
<evidence type="ECO:0000313" key="1">
    <source>
        <dbReference type="EMBL" id="WUM21936.1"/>
    </source>
</evidence>
<dbReference type="KEGG" id="whr:OG579_09285"/>